<dbReference type="EMBL" id="JAGSMN010002393">
    <property type="protein sequence ID" value="MBR7679201.1"/>
    <property type="molecule type" value="Genomic_DNA"/>
</dbReference>
<evidence type="ECO:0000259" key="2">
    <source>
        <dbReference type="Pfam" id="PF26056"/>
    </source>
</evidence>
<dbReference type="AlphaFoldDB" id="A0A8T4J3A6"/>
<sequence>CDDGTGSLVRGVAGAAGSKAPSSEAPSSAAPGSPAGDEPMFTGWQTQTAKKHHFRYDVPAESEKWKVLDTGTAVSYTDKDGKPIVVM</sequence>
<evidence type="ECO:0000313" key="4">
    <source>
        <dbReference type="Proteomes" id="UP000675554"/>
    </source>
</evidence>
<feature type="non-terminal residue" evidence="3">
    <location>
        <position position="1"/>
    </location>
</feature>
<feature type="non-terminal residue" evidence="3">
    <location>
        <position position="87"/>
    </location>
</feature>
<evidence type="ECO:0000256" key="1">
    <source>
        <dbReference type="SAM" id="MobiDB-lite"/>
    </source>
</evidence>
<accession>A0A8T4J3A6</accession>
<dbReference type="Proteomes" id="UP000675554">
    <property type="component" value="Unassembled WGS sequence"/>
</dbReference>
<protein>
    <recommendedName>
        <fullName evidence="2">DUF8017 domain-containing protein</fullName>
    </recommendedName>
</protein>
<proteinExistence type="predicted"/>
<dbReference type="Pfam" id="PF26056">
    <property type="entry name" value="DUF8017"/>
    <property type="match status" value="1"/>
</dbReference>
<reference evidence="3" key="1">
    <citation type="submission" date="2021-04" db="EMBL/GenBank/DDBJ databases">
        <title>Sequencing of actinobacteria type strains.</title>
        <authorList>
            <person name="Nguyen G.-S."/>
            <person name="Wentzel A."/>
        </authorList>
    </citation>
    <scope>NUCLEOTIDE SEQUENCE</scope>
    <source>
        <strain evidence="3">DSM 42095</strain>
    </source>
</reference>
<name>A0A8T4J3A6_9ACTN</name>
<gene>
    <name evidence="3" type="ORF">KDA82_40995</name>
</gene>
<keyword evidence="4" id="KW-1185">Reference proteome</keyword>
<organism evidence="3 4">
    <name type="scientific">Streptomyces daliensis</name>
    <dbReference type="NCBI Taxonomy" id="299421"/>
    <lineage>
        <taxon>Bacteria</taxon>
        <taxon>Bacillati</taxon>
        <taxon>Actinomycetota</taxon>
        <taxon>Actinomycetes</taxon>
        <taxon>Kitasatosporales</taxon>
        <taxon>Streptomycetaceae</taxon>
        <taxon>Streptomyces</taxon>
    </lineage>
</organism>
<comment type="caution">
    <text evidence="3">The sequence shown here is derived from an EMBL/GenBank/DDBJ whole genome shotgun (WGS) entry which is preliminary data.</text>
</comment>
<feature type="compositionally biased region" description="Low complexity" evidence="1">
    <location>
        <begin position="13"/>
        <end position="36"/>
    </location>
</feature>
<feature type="domain" description="DUF8017" evidence="2">
    <location>
        <begin position="38"/>
        <end position="87"/>
    </location>
</feature>
<evidence type="ECO:0000313" key="3">
    <source>
        <dbReference type="EMBL" id="MBR7679201.1"/>
    </source>
</evidence>
<feature type="region of interest" description="Disordered" evidence="1">
    <location>
        <begin position="1"/>
        <end position="42"/>
    </location>
</feature>
<dbReference type="InterPro" id="IPR058330">
    <property type="entry name" value="DUF8017"/>
</dbReference>